<evidence type="ECO:0000313" key="4">
    <source>
        <dbReference type="Proteomes" id="UP000034883"/>
    </source>
</evidence>
<dbReference type="PANTHER" id="PTHR42923:SF17">
    <property type="entry name" value="AMINE OXIDASE DOMAIN-CONTAINING PROTEIN"/>
    <property type="match status" value="1"/>
</dbReference>
<evidence type="ECO:0000259" key="2">
    <source>
        <dbReference type="Pfam" id="PF01593"/>
    </source>
</evidence>
<organism evidence="3 4">
    <name type="scientific">Sandaracinus amylolyticus</name>
    <dbReference type="NCBI Taxonomy" id="927083"/>
    <lineage>
        <taxon>Bacteria</taxon>
        <taxon>Pseudomonadati</taxon>
        <taxon>Myxococcota</taxon>
        <taxon>Polyangia</taxon>
        <taxon>Polyangiales</taxon>
        <taxon>Sandaracinaceae</taxon>
        <taxon>Sandaracinus</taxon>
    </lineage>
</organism>
<dbReference type="InterPro" id="IPR036188">
    <property type="entry name" value="FAD/NAD-bd_sf"/>
</dbReference>
<dbReference type="EMBL" id="CP011125">
    <property type="protein sequence ID" value="AKF10163.1"/>
    <property type="molecule type" value="Genomic_DNA"/>
</dbReference>
<accession>A0A0F6YLQ8</accession>
<sequence>MADKKKKIAIVGGGGAGLGAAYVLGRAADVTVYEAKSTLGGHAHTVDVKGADGVVRPIDMGVLLTDPWTYPVLYAIIDKYKIETRAAGWTIGASFKDEKWWTGGPDTALWQRLREQCSRFEVDAARIDHLPVEEQLRSVEYWLNKLGYNEEFAAKALSPVLTLLVVTRAGLLAAPIVNILGLFSDKQLSFFNGTTWRLFPKGTRQYVDAMANDTPARWLLERPVQKVRRSGNSVLITDSIGEEQYDEVIFATQANLTLQLLADATTEEKAILGAFDFQKADVYLHSDTSVLSQHLPHELCSQYWYDGDDVKPDLQGVFSLNVGVGLGLPASAGPTIITGYNHDSTAKRPDPSKVFAYEQWKHELATLKQTGARSEFHSIQGNMNTWHCGTSTVWASADAVITSGMVVGTRPELGGTFPFTQSDALEDYQQIQSVMFPTQEKKSAKARQCPGYRRTR</sequence>
<dbReference type="KEGG" id="samy:DB32_007312"/>
<dbReference type="AlphaFoldDB" id="A0A0F6YLQ8"/>
<dbReference type="GO" id="GO:0016491">
    <property type="term" value="F:oxidoreductase activity"/>
    <property type="evidence" value="ECO:0007669"/>
    <property type="project" value="InterPro"/>
</dbReference>
<feature type="region of interest" description="Disordered" evidence="1">
    <location>
        <begin position="437"/>
        <end position="456"/>
    </location>
</feature>
<reference evidence="3 4" key="1">
    <citation type="submission" date="2015-03" db="EMBL/GenBank/DDBJ databases">
        <title>Genome assembly of Sandaracinus amylolyticus DSM 53668.</title>
        <authorList>
            <person name="Sharma G."/>
            <person name="Subramanian S."/>
        </authorList>
    </citation>
    <scope>NUCLEOTIDE SEQUENCE [LARGE SCALE GENOMIC DNA]</scope>
    <source>
        <strain evidence="3 4">DSM 53668</strain>
    </source>
</reference>
<dbReference type="OrthoDB" id="20837at2"/>
<dbReference type="Pfam" id="PF01593">
    <property type="entry name" value="Amino_oxidase"/>
    <property type="match status" value="1"/>
</dbReference>
<proteinExistence type="predicted"/>
<dbReference type="InterPro" id="IPR050464">
    <property type="entry name" value="Zeta_carotene_desat/Oxidored"/>
</dbReference>
<dbReference type="Gene3D" id="3.30.70.1990">
    <property type="match status" value="1"/>
</dbReference>
<gene>
    <name evidence="3" type="ORF">DB32_007312</name>
</gene>
<dbReference type="Gene3D" id="1.10.405.20">
    <property type="match status" value="1"/>
</dbReference>
<feature type="domain" description="Amine oxidase" evidence="2">
    <location>
        <begin position="16"/>
        <end position="254"/>
    </location>
</feature>
<dbReference type="RefSeq" id="WP_053237147.1">
    <property type="nucleotide sequence ID" value="NZ_CP011125.1"/>
</dbReference>
<dbReference type="SUPFAM" id="SSF51905">
    <property type="entry name" value="FAD/NAD(P)-binding domain"/>
    <property type="match status" value="1"/>
</dbReference>
<name>A0A0F6YLQ8_9BACT</name>
<protein>
    <submittedName>
        <fullName evidence="3">Amine oxidase, flavin-containing</fullName>
    </submittedName>
</protein>
<evidence type="ECO:0000256" key="1">
    <source>
        <dbReference type="SAM" id="MobiDB-lite"/>
    </source>
</evidence>
<dbReference type="Gene3D" id="3.50.50.60">
    <property type="entry name" value="FAD/NAD(P)-binding domain"/>
    <property type="match status" value="1"/>
</dbReference>
<dbReference type="PANTHER" id="PTHR42923">
    <property type="entry name" value="PROTOPORPHYRINOGEN OXIDASE"/>
    <property type="match status" value="1"/>
</dbReference>
<dbReference type="STRING" id="927083.DB32_007312"/>
<dbReference type="Proteomes" id="UP000034883">
    <property type="component" value="Chromosome"/>
</dbReference>
<dbReference type="InterPro" id="IPR002937">
    <property type="entry name" value="Amino_oxidase"/>
</dbReference>
<evidence type="ECO:0000313" key="3">
    <source>
        <dbReference type="EMBL" id="AKF10163.1"/>
    </source>
</evidence>
<keyword evidence="4" id="KW-1185">Reference proteome</keyword>